<protein>
    <submittedName>
        <fullName evidence="1">Uncharacterized protein</fullName>
    </submittedName>
</protein>
<dbReference type="RefSeq" id="WP_188695608.1">
    <property type="nucleotide sequence ID" value="NZ_BMIR01000014.1"/>
</dbReference>
<evidence type="ECO:0000313" key="1">
    <source>
        <dbReference type="EMBL" id="GGE47608.1"/>
    </source>
</evidence>
<dbReference type="AlphaFoldDB" id="A0A8J2YJB0"/>
<keyword evidence="2" id="KW-1185">Reference proteome</keyword>
<accession>A0A8J2YJB0</accession>
<name>A0A8J2YJB0_9BACL</name>
<gene>
    <name evidence="1" type="ORF">GCM10011391_27990</name>
</gene>
<sequence length="144" mass="15920">MGFWRDNFLRKQTSFEVIGGRNYFKKSLGNVYHMIQIKEKGEGVVKIKGKLYYFLGAFKEEKYKRSAGKAATGAIVGGLLTGGVGAIAGAAIGGRKKDNSTFWMDFVDYETKQEFSVQVKQGSGQFSQISNFKVANPIDIGLEK</sequence>
<dbReference type="EMBL" id="BMIR01000014">
    <property type="protein sequence ID" value="GGE47608.1"/>
    <property type="molecule type" value="Genomic_DNA"/>
</dbReference>
<organism evidence="1 2">
    <name type="scientific">Pullulanibacillus camelliae</name>
    <dbReference type="NCBI Taxonomy" id="1707096"/>
    <lineage>
        <taxon>Bacteria</taxon>
        <taxon>Bacillati</taxon>
        <taxon>Bacillota</taxon>
        <taxon>Bacilli</taxon>
        <taxon>Bacillales</taxon>
        <taxon>Sporolactobacillaceae</taxon>
        <taxon>Pullulanibacillus</taxon>
    </lineage>
</organism>
<reference evidence="1" key="1">
    <citation type="journal article" date="2014" name="Int. J. Syst. Evol. Microbiol.">
        <title>Complete genome sequence of Corynebacterium casei LMG S-19264T (=DSM 44701T), isolated from a smear-ripened cheese.</title>
        <authorList>
            <consortium name="US DOE Joint Genome Institute (JGI-PGF)"/>
            <person name="Walter F."/>
            <person name="Albersmeier A."/>
            <person name="Kalinowski J."/>
            <person name="Ruckert C."/>
        </authorList>
    </citation>
    <scope>NUCLEOTIDE SEQUENCE</scope>
    <source>
        <strain evidence="1">CGMCC 1.15371</strain>
    </source>
</reference>
<dbReference type="Proteomes" id="UP000628775">
    <property type="component" value="Unassembled WGS sequence"/>
</dbReference>
<proteinExistence type="predicted"/>
<reference evidence="1" key="2">
    <citation type="submission" date="2020-09" db="EMBL/GenBank/DDBJ databases">
        <authorList>
            <person name="Sun Q."/>
            <person name="Zhou Y."/>
        </authorList>
    </citation>
    <scope>NUCLEOTIDE SEQUENCE</scope>
    <source>
        <strain evidence="1">CGMCC 1.15371</strain>
    </source>
</reference>
<comment type="caution">
    <text evidence="1">The sequence shown here is derived from an EMBL/GenBank/DDBJ whole genome shotgun (WGS) entry which is preliminary data.</text>
</comment>
<evidence type="ECO:0000313" key="2">
    <source>
        <dbReference type="Proteomes" id="UP000628775"/>
    </source>
</evidence>